<organism evidence="3 4">
    <name type="scientific">Mycolicibacterium litorale</name>
    <dbReference type="NCBI Taxonomy" id="758802"/>
    <lineage>
        <taxon>Bacteria</taxon>
        <taxon>Bacillati</taxon>
        <taxon>Actinomycetota</taxon>
        <taxon>Actinomycetes</taxon>
        <taxon>Mycobacteriales</taxon>
        <taxon>Mycobacteriaceae</taxon>
        <taxon>Mycolicibacterium</taxon>
    </lineage>
</organism>
<dbReference type="Pfam" id="PF07859">
    <property type="entry name" value="Abhydrolase_3"/>
    <property type="match status" value="1"/>
</dbReference>
<name>A0A6S6NY66_9MYCO</name>
<reference evidence="3 4" key="1">
    <citation type="submission" date="2020-07" db="EMBL/GenBank/DDBJ databases">
        <title>Complete genome sequence of Mycolicibacterium litorale like strain isolated from cardiac implantable electronic device infection.</title>
        <authorList>
            <person name="Fukano H."/>
            <person name="Miyama H."/>
            <person name="Hoshino Y."/>
        </authorList>
    </citation>
    <scope>NUCLEOTIDE SEQUENCE [LARGE SCALE GENOMIC DNA]</scope>
    <source>
        <strain evidence="3 4">NIIDNTM18</strain>
    </source>
</reference>
<evidence type="ECO:0000313" key="3">
    <source>
        <dbReference type="EMBL" id="BCI52313.1"/>
    </source>
</evidence>
<dbReference type="PANTHER" id="PTHR48081">
    <property type="entry name" value="AB HYDROLASE SUPERFAMILY PROTEIN C4A8.06C"/>
    <property type="match status" value="1"/>
</dbReference>
<dbReference type="EMBL" id="AP023287">
    <property type="protein sequence ID" value="BCI52313.1"/>
    <property type="molecule type" value="Genomic_DNA"/>
</dbReference>
<evidence type="ECO:0000313" key="4">
    <source>
        <dbReference type="Proteomes" id="UP000515734"/>
    </source>
</evidence>
<dbReference type="Gene3D" id="3.40.50.1820">
    <property type="entry name" value="alpha/beta hydrolase"/>
    <property type="match status" value="1"/>
</dbReference>
<proteinExistence type="predicted"/>
<evidence type="ECO:0000256" key="1">
    <source>
        <dbReference type="ARBA" id="ARBA00022801"/>
    </source>
</evidence>
<dbReference type="GO" id="GO:0016787">
    <property type="term" value="F:hydrolase activity"/>
    <property type="evidence" value="ECO:0007669"/>
    <property type="project" value="UniProtKB-KW"/>
</dbReference>
<dbReference type="SUPFAM" id="SSF53474">
    <property type="entry name" value="alpha/beta-Hydrolases"/>
    <property type="match status" value="1"/>
</dbReference>
<accession>A0A6S6NY66</accession>
<dbReference type="InterPro" id="IPR050300">
    <property type="entry name" value="GDXG_lipolytic_enzyme"/>
</dbReference>
<gene>
    <name evidence="3" type="ORF">NIIDNTM18_15910</name>
</gene>
<protein>
    <submittedName>
        <fullName evidence="3">Esterase</fullName>
    </submittedName>
</protein>
<dbReference type="Proteomes" id="UP000515734">
    <property type="component" value="Chromosome"/>
</dbReference>
<sequence>MSWQMTLAAAYLRLRRRPGYASAENARTRLAAPKSSSRPPRALFRRCGVSHARVAGADVYMVTPVARIAARRGVSLIYLHGGAYVGEIQKQHWDLIADLADGVGVRVIVPLYGLAPDHHVDEALALLREVMTRCAADGDTYLVGDSAGGGLAVAATRSWIDAAGKPPVGLSLIAPWLDIALDNPGIDVVEPSDPWLTRVGLRICGRSWAGEVPPDDYRVSPIHAAFDDFPPVDLYVGDRDITVADCRLLRHRMPAGRLRYHEEPGAVHVYPLLPVPEGRAARTELISHIRSTLRA</sequence>
<dbReference type="AlphaFoldDB" id="A0A6S6NY66"/>
<evidence type="ECO:0000259" key="2">
    <source>
        <dbReference type="Pfam" id="PF07859"/>
    </source>
</evidence>
<feature type="domain" description="Alpha/beta hydrolase fold-3" evidence="2">
    <location>
        <begin position="76"/>
        <end position="270"/>
    </location>
</feature>
<dbReference type="InterPro" id="IPR013094">
    <property type="entry name" value="AB_hydrolase_3"/>
</dbReference>
<dbReference type="InterPro" id="IPR029058">
    <property type="entry name" value="AB_hydrolase_fold"/>
</dbReference>
<keyword evidence="1" id="KW-0378">Hydrolase</keyword>
<dbReference type="PANTHER" id="PTHR48081:SF8">
    <property type="entry name" value="ALPHA_BETA HYDROLASE FOLD-3 DOMAIN-CONTAINING PROTEIN-RELATED"/>
    <property type="match status" value="1"/>
</dbReference>